<feature type="transmembrane region" description="Helical" evidence="1">
    <location>
        <begin position="15"/>
        <end position="34"/>
    </location>
</feature>
<name>A0A1F6ASB9_9BACT</name>
<feature type="transmembrane region" description="Helical" evidence="1">
    <location>
        <begin position="160"/>
        <end position="179"/>
    </location>
</feature>
<feature type="transmembrane region" description="Helical" evidence="1">
    <location>
        <begin position="425"/>
        <end position="442"/>
    </location>
</feature>
<feature type="transmembrane region" description="Helical" evidence="1">
    <location>
        <begin position="232"/>
        <end position="254"/>
    </location>
</feature>
<organism evidence="2 3">
    <name type="scientific">Candidatus Gottesmanbacteria bacterium RIFCSPLOWO2_01_FULL_48_11</name>
    <dbReference type="NCBI Taxonomy" id="1798395"/>
    <lineage>
        <taxon>Bacteria</taxon>
        <taxon>Candidatus Gottesmaniibacteriota</taxon>
    </lineage>
</organism>
<feature type="transmembrane region" description="Helical" evidence="1">
    <location>
        <begin position="352"/>
        <end position="374"/>
    </location>
</feature>
<comment type="caution">
    <text evidence="2">The sequence shown here is derived from an EMBL/GenBank/DDBJ whole genome shotgun (WGS) entry which is preliminary data.</text>
</comment>
<keyword evidence="1" id="KW-0812">Transmembrane</keyword>
<gene>
    <name evidence="2" type="ORF">A3A64_02900</name>
</gene>
<feature type="transmembrane region" description="Helical" evidence="1">
    <location>
        <begin position="131"/>
        <end position="148"/>
    </location>
</feature>
<reference evidence="2 3" key="1">
    <citation type="journal article" date="2016" name="Nat. Commun.">
        <title>Thousands of microbial genomes shed light on interconnected biogeochemical processes in an aquifer system.</title>
        <authorList>
            <person name="Anantharaman K."/>
            <person name="Brown C.T."/>
            <person name="Hug L.A."/>
            <person name="Sharon I."/>
            <person name="Castelle C.J."/>
            <person name="Probst A.J."/>
            <person name="Thomas B.C."/>
            <person name="Singh A."/>
            <person name="Wilkins M.J."/>
            <person name="Karaoz U."/>
            <person name="Brodie E.L."/>
            <person name="Williams K.H."/>
            <person name="Hubbard S.S."/>
            <person name="Banfield J.F."/>
        </authorList>
    </citation>
    <scope>NUCLEOTIDE SEQUENCE [LARGE SCALE GENOMIC DNA]</scope>
</reference>
<evidence type="ECO:0000313" key="2">
    <source>
        <dbReference type="EMBL" id="OGG27558.1"/>
    </source>
</evidence>
<sequence length="1209" mass="136705">MHVFNGIGTIMRKHWLPYSILGILILAIFVTNYTPDTWLTGWDNLHPEFNFRANIIDRSIFSVWQEYQGLGIRAGNAHAADLVRQLGLWLLSFLLAPNLLRYIYHFLALFVGAIGVYELMSRKLVKSSNPLLNQLAGLSAGVFYILNLGTMQNFYVPYEAFSHFYASLPWLLLGIFTYLDAPIKRNLLIFTLISLLAIPMNYIPTFFLVYLAICGVVLVFHTLKTKQAKSSLVILTIIFCINAYWLLPFVGFVGNGTGFVSQVKINRFFTEEAFLRNQKFGHPIDVALLKGFLFDTTDLTDASGTHDFIVKPWISYLQNPLVQGGFIVLFVGIVLGLGFATMRRQPRSITILTLFALALFALINANPPTGWLFSFFQTYIPLFKQILRFPFTKFVVLASLTYSIGFGYLMLFISQALTFILKRPQATVGAIGASALALLVFLNRPTFQGNFIYPAMRQEIPTEYFELFDFFQKENPIGRIANLPQPTFWGWVAYDWGYRGSGFPWYGIRQPILDRAFDVWSLKNEQYYNELATALYTKDSPEALEGVFYRYNISYLWLDERVILPHKPSLLFYPEIKLRLAQSARFTKAFESGKQTVYVFAPANTTSGVTLEKDAPQAFLPLSITNPENKRTIKETDKEIMIEAPISSGTLTIPPLPHTRGPFLASIWQEDQGIFFAPLQPELFISGNPITLPSTSFPVAIGSVTYSIMQLNEQLVTTGQTTPVILYPKDNYLAVYSTTAVKQNIGRQFFQNELHNCATEETRTKDTLFGKDKEIDSITLVGRQSRPCIYSKLSDVVINLPTTASGVVRVGLEYKLKDNAQPIVCLSKEGESSCLFQQLESLLLADGGWSQVSYLVPVRNYPLSNLWLKLELAADSPEEKQISYRNFSLEFLTHPIASTRFNIETNQLPLELPVSAGTLTLRFPKQMLKEILLNPASTGGEKRNCYSLGTGTFDRTVQTDPDGKRYIEYTARDASSCDYFSFTDPLIKAGGITLIETRTKQGRPIKACLKIDPPGYCLVEELLYPAIQGWRKAPLLFPSVQSSQSPQYFIELDNYAVGQEIRTNDIGEIQIIPLPMDWLTSIRIKPNGNIQPQGRALNSELTVSHPNPAFYEVSLNPKLEALSSTLILSQSFDPGWMALQRTDAFPFFMLIKEHILVNNWANGWRLQSDQSDQFTNPTNIVVFFWPQLLELLGFALLPIPFLFAIRKSH</sequence>
<feature type="transmembrane region" description="Helical" evidence="1">
    <location>
        <begin position="394"/>
        <end position="413"/>
    </location>
</feature>
<keyword evidence="1" id="KW-1133">Transmembrane helix</keyword>
<evidence type="ECO:0008006" key="4">
    <source>
        <dbReference type="Google" id="ProtNLM"/>
    </source>
</evidence>
<protein>
    <recommendedName>
        <fullName evidence="4">Membrane protein 6-pyruvoyl-tetrahydropterin synthase-related domain-containing protein</fullName>
    </recommendedName>
</protein>
<feature type="transmembrane region" description="Helical" evidence="1">
    <location>
        <begin position="1183"/>
        <end position="1205"/>
    </location>
</feature>
<feature type="transmembrane region" description="Helical" evidence="1">
    <location>
        <begin position="208"/>
        <end position="225"/>
    </location>
</feature>
<accession>A0A1F6ASB9</accession>
<evidence type="ECO:0000256" key="1">
    <source>
        <dbReference type="SAM" id="Phobius"/>
    </source>
</evidence>
<dbReference type="EMBL" id="MFJY01000043">
    <property type="protein sequence ID" value="OGG27558.1"/>
    <property type="molecule type" value="Genomic_DNA"/>
</dbReference>
<proteinExistence type="predicted"/>
<dbReference type="AlphaFoldDB" id="A0A1F6ASB9"/>
<feature type="transmembrane region" description="Helical" evidence="1">
    <location>
        <begin position="321"/>
        <end position="340"/>
    </location>
</feature>
<evidence type="ECO:0000313" key="3">
    <source>
        <dbReference type="Proteomes" id="UP000178305"/>
    </source>
</evidence>
<dbReference type="Proteomes" id="UP000178305">
    <property type="component" value="Unassembled WGS sequence"/>
</dbReference>
<feature type="transmembrane region" description="Helical" evidence="1">
    <location>
        <begin position="102"/>
        <end position="119"/>
    </location>
</feature>
<keyword evidence="1" id="KW-0472">Membrane</keyword>